<proteinExistence type="predicted"/>
<sequence length="99" mass="11114">MASIEDLITTLRERSQDDQRAILQALCTFCTRVTTILQLLLALRLSMQSRSLLDWRSSSGEDKDARYSQWRAEIIGLQANHPESTILHGYATVSEGTGC</sequence>
<protein>
    <submittedName>
        <fullName evidence="2">Uncharacterized protein</fullName>
    </submittedName>
</protein>
<evidence type="ECO:0000256" key="1">
    <source>
        <dbReference type="SAM" id="Phobius"/>
    </source>
</evidence>
<dbReference type="Proteomes" id="UP001519460">
    <property type="component" value="Unassembled WGS sequence"/>
</dbReference>
<dbReference type="AlphaFoldDB" id="A0ABD0K2J9"/>
<keyword evidence="1" id="KW-0472">Membrane</keyword>
<keyword evidence="1" id="KW-0812">Transmembrane</keyword>
<dbReference type="EMBL" id="JACVVK020000266">
    <property type="protein sequence ID" value="KAK7481185.1"/>
    <property type="molecule type" value="Genomic_DNA"/>
</dbReference>
<comment type="caution">
    <text evidence="2">The sequence shown here is derived from an EMBL/GenBank/DDBJ whole genome shotgun (WGS) entry which is preliminary data.</text>
</comment>
<name>A0ABD0K2J9_9CAEN</name>
<organism evidence="2 3">
    <name type="scientific">Batillaria attramentaria</name>
    <dbReference type="NCBI Taxonomy" id="370345"/>
    <lineage>
        <taxon>Eukaryota</taxon>
        <taxon>Metazoa</taxon>
        <taxon>Spiralia</taxon>
        <taxon>Lophotrochozoa</taxon>
        <taxon>Mollusca</taxon>
        <taxon>Gastropoda</taxon>
        <taxon>Caenogastropoda</taxon>
        <taxon>Sorbeoconcha</taxon>
        <taxon>Cerithioidea</taxon>
        <taxon>Batillariidae</taxon>
        <taxon>Batillaria</taxon>
    </lineage>
</organism>
<keyword evidence="1" id="KW-1133">Transmembrane helix</keyword>
<keyword evidence="3" id="KW-1185">Reference proteome</keyword>
<reference evidence="2 3" key="1">
    <citation type="journal article" date="2023" name="Sci. Data">
        <title>Genome assembly of the Korean intertidal mud-creeper Batillaria attramentaria.</title>
        <authorList>
            <person name="Patra A.K."/>
            <person name="Ho P.T."/>
            <person name="Jun S."/>
            <person name="Lee S.J."/>
            <person name="Kim Y."/>
            <person name="Won Y.J."/>
        </authorList>
    </citation>
    <scope>NUCLEOTIDE SEQUENCE [LARGE SCALE GENOMIC DNA]</scope>
    <source>
        <strain evidence="2">Wonlab-2016</strain>
    </source>
</reference>
<evidence type="ECO:0000313" key="2">
    <source>
        <dbReference type="EMBL" id="KAK7481185.1"/>
    </source>
</evidence>
<gene>
    <name evidence="2" type="ORF">BaRGS_00027618</name>
</gene>
<feature type="transmembrane region" description="Helical" evidence="1">
    <location>
        <begin position="21"/>
        <end position="43"/>
    </location>
</feature>
<evidence type="ECO:0000313" key="3">
    <source>
        <dbReference type="Proteomes" id="UP001519460"/>
    </source>
</evidence>
<accession>A0ABD0K2J9</accession>